<dbReference type="GeneID" id="17040160"/>
<keyword evidence="4" id="KW-0175">Coiled coil</keyword>
<dbReference type="RefSeq" id="XP_005646718.1">
    <property type="nucleotide sequence ID" value="XM_005646661.1"/>
</dbReference>
<dbReference type="eggNOG" id="KOG2939">
    <property type="taxonomic scope" value="Eukaryota"/>
</dbReference>
<dbReference type="GO" id="GO:0016020">
    <property type="term" value="C:membrane"/>
    <property type="evidence" value="ECO:0007669"/>
    <property type="project" value="UniProtKB-ARBA"/>
</dbReference>
<feature type="region of interest" description="Disordered" evidence="5">
    <location>
        <begin position="1467"/>
        <end position="1493"/>
    </location>
</feature>
<dbReference type="EMBL" id="AGSI01000010">
    <property type="protein sequence ID" value="EIE22174.1"/>
    <property type="molecule type" value="Genomic_DNA"/>
</dbReference>
<dbReference type="Proteomes" id="UP000007264">
    <property type="component" value="Unassembled WGS sequence"/>
</dbReference>
<feature type="compositionally biased region" description="Polar residues" evidence="5">
    <location>
        <begin position="452"/>
        <end position="462"/>
    </location>
</feature>
<evidence type="ECO:0000313" key="9">
    <source>
        <dbReference type="Proteomes" id="UP000007264"/>
    </source>
</evidence>
<feature type="domain" description="Syndetin C-terminal" evidence="6">
    <location>
        <begin position="943"/>
        <end position="1186"/>
    </location>
</feature>
<feature type="domain" description="Vacuolar protein sorting-associated protein 54 N-terminal" evidence="7">
    <location>
        <begin position="67"/>
        <end position="358"/>
    </location>
</feature>
<dbReference type="SMART" id="SM00698">
    <property type="entry name" value="MORN"/>
    <property type="match status" value="7"/>
</dbReference>
<evidence type="ECO:0000259" key="6">
    <source>
        <dbReference type="Pfam" id="PF10474"/>
    </source>
</evidence>
<feature type="region of interest" description="Disordered" evidence="5">
    <location>
        <begin position="470"/>
        <end position="534"/>
    </location>
</feature>
<protein>
    <submittedName>
        <fullName evidence="8">Uncharacterized protein</fullName>
    </submittedName>
</protein>
<keyword evidence="3" id="KW-0653">Protein transport</keyword>
<feature type="region of interest" description="Disordered" evidence="5">
    <location>
        <begin position="443"/>
        <end position="462"/>
    </location>
</feature>
<feature type="region of interest" description="Disordered" evidence="5">
    <location>
        <begin position="390"/>
        <end position="429"/>
    </location>
</feature>
<dbReference type="PANTHER" id="PTHR13258">
    <property type="entry name" value="SYNDETIN"/>
    <property type="match status" value="1"/>
</dbReference>
<evidence type="ECO:0000313" key="8">
    <source>
        <dbReference type="EMBL" id="EIE22174.1"/>
    </source>
</evidence>
<dbReference type="KEGG" id="csl:COCSUDRAFT_47772"/>
<gene>
    <name evidence="8" type="ORF">COCSUDRAFT_47772</name>
</gene>
<dbReference type="GO" id="GO:0015031">
    <property type="term" value="P:protein transport"/>
    <property type="evidence" value="ECO:0007669"/>
    <property type="project" value="UniProtKB-KW"/>
</dbReference>
<dbReference type="InterPro" id="IPR019515">
    <property type="entry name" value="VPS54_N"/>
</dbReference>
<dbReference type="InterPro" id="IPR003409">
    <property type="entry name" value="MORN"/>
</dbReference>
<evidence type="ECO:0000256" key="2">
    <source>
        <dbReference type="ARBA" id="ARBA00022737"/>
    </source>
</evidence>
<evidence type="ECO:0000259" key="7">
    <source>
        <dbReference type="Pfam" id="PF10475"/>
    </source>
</evidence>
<dbReference type="Gene3D" id="2.20.110.10">
    <property type="entry name" value="Histone H3 K4-specific methyltransferase SET7/9 N-terminal domain"/>
    <property type="match status" value="4"/>
</dbReference>
<dbReference type="PANTHER" id="PTHR13258:SF0">
    <property type="entry name" value="SYNDETIN"/>
    <property type="match status" value="1"/>
</dbReference>
<reference evidence="8 9" key="1">
    <citation type="journal article" date="2012" name="Genome Biol.">
        <title>The genome of the polar eukaryotic microalga coccomyxa subellipsoidea reveals traits of cold adaptation.</title>
        <authorList>
            <person name="Blanc G."/>
            <person name="Agarkova I."/>
            <person name="Grimwood J."/>
            <person name="Kuo A."/>
            <person name="Brueggeman A."/>
            <person name="Dunigan D."/>
            <person name="Gurnon J."/>
            <person name="Ladunga I."/>
            <person name="Lindquist E."/>
            <person name="Lucas S."/>
            <person name="Pangilinan J."/>
            <person name="Proschold T."/>
            <person name="Salamov A."/>
            <person name="Schmutz J."/>
            <person name="Weeks D."/>
            <person name="Yamada T."/>
            <person name="Claverie J.M."/>
            <person name="Grigoriev I."/>
            <person name="Van Etten J."/>
            <person name="Lomsadze A."/>
            <person name="Borodovsky M."/>
        </authorList>
    </citation>
    <scope>NUCLEOTIDE SEQUENCE [LARGE SCALE GENOMIC DNA]</scope>
    <source>
        <strain evidence="8 9">C-169</strain>
    </source>
</reference>
<dbReference type="Pfam" id="PF02493">
    <property type="entry name" value="MORN"/>
    <property type="match status" value="7"/>
</dbReference>
<feature type="compositionally biased region" description="Basic and acidic residues" evidence="5">
    <location>
        <begin position="1"/>
        <end position="10"/>
    </location>
</feature>
<name>I0YUV5_COCSC</name>
<sequence length="1493" mass="162601">MSEQQLDRQASRLSLREQLGSRFQSFRASRGRERKRSQDEAVNTPKGPEVMSPRSREALARGKQEALDALPADYYQPDYDPVAGELAMLPRMFTESDLEAVVEERSGVLETVSERLSQHVLSNYSKFVAGVTEVASVERDLQDAHMTAKTSRSELANALAEVRANMVITRKQRQKQGLERMLGMLQQLREAAHLHDALRAAQENGEFAGSFWLCAQCARALVPLSFLLVAPELTATVSALYEETVARLESSLQTVCADFQPDPYAKVLEGYVYLGNVGSLGEEVMAAFAAVVGMAALKVARGVVLTRPVAGLEERVKSTQLLQELVKFVPPDLFRTCLTRVLMVVFEILSSHYHMSRWHEERIQQHTGDMEALHSAGLSLRERIDTLVQEQATSPTAAESPVRSERAGASANGSDAFVQPEEDEEDAEGSIAAVVERSLQRAVKSKAHEAEQSTSNTGSSGSLAAIAGHAAEPESGQPSGGDDEQEELVDQDKGGDGAVENGGEQPDMERRTAAASPSGKAEDKGGGKGGKRKNAADAKALEIEYLEGELEALAEKEREEVLWGEALMQVEEGLKAGRRWLWDEASRKVGMLLAAPAAFQGEHFLQARCTTSSEDVLEWTQTMLEAGEAFCGSESATLRDALKRQSGRFFAAYHSANLQALHSMLEREVWKQLPMIPGGLPSIRGALAPGSGNAAFPFDTSDFGAWVAHGNPWRMQAYEDEEDEAEGQRTPGQPSEGEPSAEPASGAAEASGNGAIASAEAGPASDDARALTASTVSTSGRGVAEAVPPMTTSSLRLAKWLAEYATLIRLIRSEAGRVWSGMAELFELYFLHTFHTFGDISVLELTSPQQQRQGGGDIVPVRLKNAVLRILGRSKYRQYYLQQPAAATAGAAGGAAGPGTPPQGTPQYGGATPPHKDYSPFGRLPPAAQPSPQTTAFSHPGNMFGLMERKVAVDSLRSVAGLLSDAYSRLHEAVFGRTDVPENHTLDTFFSTVKATADLRDMVLRAAARYNLPIRWLPDRLAEQNFNIDEPPTRASPWVKVLMSHAAKLRQSLDASSGLSPANVDELWRHAMHFTAEVVLEGIAKAGAKGRCTPMGRAAMSLDLQAVQKGLADLAGPGGAEAAADSLRLVDTYIKAFYLPWGEELRRWALTHPEYTRDQIMMLVVCIAEANGLKRKERNAFLQLLEADLSDLRAEKKENGKMESAPMRVYKASSWWLAYASDKTDVRVEYANGAIYIGRVLSGLRHGQGRFTGADGGYHYDGNWVNGRIYRGEWQQNKKTGYGEAFQLEKFATQDKKEEGAEGKLNGSQASGLLVCGYRTEAEAKELGVTLFPDTHYQGYFLNDLYHGHGTLTAPGGYRCECEWAAGKPHGTGTVRYKNGDVYTGDFKGGMTHGQGTMKYANGGLYEGTWEAGQIHGSGKIRWCKGNSWPRLAGGGNFKDSKLHRRGTHTHTNGDMYEGEWIDNKMHGQGDLRTVPSSQRVPRKGEWRNGEPC</sequence>
<dbReference type="GO" id="GO:0000149">
    <property type="term" value="F:SNARE binding"/>
    <property type="evidence" value="ECO:0007669"/>
    <property type="project" value="TreeGrafter"/>
</dbReference>
<evidence type="ECO:0000256" key="3">
    <source>
        <dbReference type="ARBA" id="ARBA00022927"/>
    </source>
</evidence>
<organism evidence="8 9">
    <name type="scientific">Coccomyxa subellipsoidea (strain C-169)</name>
    <name type="common">Green microalga</name>
    <dbReference type="NCBI Taxonomy" id="574566"/>
    <lineage>
        <taxon>Eukaryota</taxon>
        <taxon>Viridiplantae</taxon>
        <taxon>Chlorophyta</taxon>
        <taxon>core chlorophytes</taxon>
        <taxon>Trebouxiophyceae</taxon>
        <taxon>Trebouxiophyceae incertae sedis</taxon>
        <taxon>Coccomyxaceae</taxon>
        <taxon>Coccomyxa</taxon>
        <taxon>Coccomyxa subellipsoidea</taxon>
    </lineage>
</organism>
<dbReference type="InterPro" id="IPR040047">
    <property type="entry name" value="VPS50"/>
</dbReference>
<feature type="compositionally biased region" description="Basic and acidic residues" evidence="5">
    <location>
        <begin position="1483"/>
        <end position="1493"/>
    </location>
</feature>
<dbReference type="SUPFAM" id="SSF82185">
    <property type="entry name" value="Histone H3 K4-specific methyltransferase SET7/9 N-terminal domain"/>
    <property type="match status" value="3"/>
</dbReference>
<keyword evidence="1" id="KW-0813">Transport</keyword>
<feature type="compositionally biased region" description="Low complexity" evidence="5">
    <location>
        <begin position="734"/>
        <end position="762"/>
    </location>
</feature>
<dbReference type="Pfam" id="PF10474">
    <property type="entry name" value="Syndetin_C"/>
    <property type="match status" value="1"/>
</dbReference>
<feature type="region of interest" description="Disordered" evidence="5">
    <location>
        <begin position="719"/>
        <end position="785"/>
    </location>
</feature>
<dbReference type="GO" id="GO:0032456">
    <property type="term" value="P:endocytic recycling"/>
    <property type="evidence" value="ECO:0007669"/>
    <property type="project" value="InterPro"/>
</dbReference>
<evidence type="ECO:0000256" key="4">
    <source>
        <dbReference type="ARBA" id="ARBA00023054"/>
    </source>
</evidence>
<dbReference type="STRING" id="574566.I0YUV5"/>
<evidence type="ECO:0000256" key="1">
    <source>
        <dbReference type="ARBA" id="ARBA00022448"/>
    </source>
</evidence>
<dbReference type="eggNOG" id="KOG0229">
    <property type="taxonomic scope" value="Eukaryota"/>
</dbReference>
<feature type="region of interest" description="Disordered" evidence="5">
    <location>
        <begin position="1"/>
        <end position="62"/>
    </location>
</feature>
<dbReference type="OrthoDB" id="511495at2759"/>
<dbReference type="GO" id="GO:0005829">
    <property type="term" value="C:cytosol"/>
    <property type="evidence" value="ECO:0007669"/>
    <property type="project" value="GOC"/>
</dbReference>
<comment type="caution">
    <text evidence="8">The sequence shown here is derived from an EMBL/GenBank/DDBJ whole genome shotgun (WGS) entry which is preliminary data.</text>
</comment>
<accession>I0YUV5</accession>
<evidence type="ECO:0000256" key="5">
    <source>
        <dbReference type="SAM" id="MobiDB-lite"/>
    </source>
</evidence>
<feature type="region of interest" description="Disordered" evidence="5">
    <location>
        <begin position="890"/>
        <end position="940"/>
    </location>
</feature>
<dbReference type="InterPro" id="IPR019514">
    <property type="entry name" value="Syndetin_C"/>
</dbReference>
<dbReference type="Pfam" id="PF10475">
    <property type="entry name" value="Vps54_N"/>
    <property type="match status" value="1"/>
</dbReference>
<keyword evidence="9" id="KW-1185">Reference proteome</keyword>
<dbReference type="GO" id="GO:1990745">
    <property type="term" value="C:EARP complex"/>
    <property type="evidence" value="ECO:0007669"/>
    <property type="project" value="InterPro"/>
</dbReference>
<dbReference type="GO" id="GO:0042147">
    <property type="term" value="P:retrograde transport, endosome to Golgi"/>
    <property type="evidence" value="ECO:0007669"/>
    <property type="project" value="InterPro"/>
</dbReference>
<proteinExistence type="predicted"/>
<keyword evidence="2" id="KW-0677">Repeat</keyword>